<accession>A0AAU9V571</accession>
<dbReference type="CDD" id="cd05778">
    <property type="entry name" value="DNA_polB_zeta_exo"/>
    <property type="match status" value="1"/>
</dbReference>
<dbReference type="GO" id="GO:0016035">
    <property type="term" value="C:zeta DNA polymerase complex"/>
    <property type="evidence" value="ECO:0007669"/>
    <property type="project" value="InterPro"/>
</dbReference>
<dbReference type="Gene3D" id="3.30.342.10">
    <property type="entry name" value="DNA Polymerase, chain B, domain 1"/>
    <property type="match status" value="1"/>
</dbReference>
<dbReference type="GO" id="GO:0003887">
    <property type="term" value="F:DNA-directed DNA polymerase activity"/>
    <property type="evidence" value="ECO:0007669"/>
    <property type="project" value="UniProtKB-KW"/>
</dbReference>
<keyword evidence="6 9" id="KW-0239">DNA-directed DNA polymerase</keyword>
<dbReference type="InterPro" id="IPR006133">
    <property type="entry name" value="DNA-dir_DNA_pol_B_exonuc"/>
</dbReference>
<keyword evidence="9" id="KW-0238">DNA-binding</keyword>
<evidence type="ECO:0000256" key="7">
    <source>
        <dbReference type="ARBA" id="ARBA00023204"/>
    </source>
</evidence>
<dbReference type="Gene3D" id="3.90.1600.10">
    <property type="entry name" value="Palm domain of DNA polymerase"/>
    <property type="match status" value="1"/>
</dbReference>
<dbReference type="InterPro" id="IPR012337">
    <property type="entry name" value="RNaseH-like_sf"/>
</dbReference>
<keyword evidence="3 9" id="KW-0548">Nucleotidyltransferase</keyword>
<dbReference type="Gene3D" id="3.30.420.10">
    <property type="entry name" value="Ribonuclease H-like superfamily/Ribonuclease H"/>
    <property type="match status" value="1"/>
</dbReference>
<evidence type="ECO:0000256" key="6">
    <source>
        <dbReference type="ARBA" id="ARBA00022932"/>
    </source>
</evidence>
<dbReference type="SUPFAM" id="SSF53098">
    <property type="entry name" value="Ribonuclease H-like"/>
    <property type="match status" value="1"/>
</dbReference>
<feature type="region of interest" description="Disordered" evidence="10">
    <location>
        <begin position="411"/>
        <end position="432"/>
    </location>
</feature>
<keyword evidence="7" id="KW-0234">DNA repair</keyword>
<dbReference type="InterPro" id="IPR017964">
    <property type="entry name" value="DNA-dir_DNA_pol_B_CS"/>
</dbReference>
<dbReference type="EC" id="2.7.7.7" evidence="9"/>
<evidence type="ECO:0000256" key="8">
    <source>
        <dbReference type="ARBA" id="ARBA00049244"/>
    </source>
</evidence>
<feature type="domain" description="DNA polymerase delta/zeta catalytic subunit N-terminal" evidence="13">
    <location>
        <begin position="80"/>
        <end position="157"/>
    </location>
</feature>
<dbReference type="Pfam" id="PF24065">
    <property type="entry name" value="REV3_N"/>
    <property type="match status" value="1"/>
</dbReference>
<keyword evidence="16" id="KW-1185">Reference proteome</keyword>
<dbReference type="Pfam" id="PF24055">
    <property type="entry name" value="POL3_N"/>
    <property type="match status" value="1"/>
</dbReference>
<comment type="catalytic activity">
    <reaction evidence="8 9">
        <text>DNA(n) + a 2'-deoxyribonucleoside 5'-triphosphate = DNA(n+1) + diphosphate</text>
        <dbReference type="Rhea" id="RHEA:22508"/>
        <dbReference type="Rhea" id="RHEA-COMP:17339"/>
        <dbReference type="Rhea" id="RHEA-COMP:17340"/>
        <dbReference type="ChEBI" id="CHEBI:33019"/>
        <dbReference type="ChEBI" id="CHEBI:61560"/>
        <dbReference type="ChEBI" id="CHEBI:173112"/>
        <dbReference type="EC" id="2.7.7.7"/>
    </reaction>
</comment>
<dbReference type="CDD" id="cd05534">
    <property type="entry name" value="POLBc_zeta"/>
    <property type="match status" value="1"/>
</dbReference>
<feature type="domain" description="DNA-directed DNA polymerase family B multifunctional" evidence="11">
    <location>
        <begin position="1148"/>
        <end position="1595"/>
    </location>
</feature>
<reference evidence="15" key="1">
    <citation type="submission" date="2022-03" db="EMBL/GenBank/DDBJ databases">
        <authorList>
            <person name="Tunstrom K."/>
        </authorList>
    </citation>
    <scope>NUCLEOTIDE SEQUENCE</scope>
</reference>
<comment type="caution">
    <text evidence="15">The sequence shown here is derived from an EMBL/GenBank/DDBJ whole genome shotgun (WGS) entry which is preliminary data.</text>
</comment>
<dbReference type="Pfam" id="PF00136">
    <property type="entry name" value="DNA_pol_B"/>
    <property type="match status" value="1"/>
</dbReference>
<dbReference type="PANTHER" id="PTHR45812">
    <property type="entry name" value="DNA POLYMERASE ZETA CATALYTIC SUBUNIT"/>
    <property type="match status" value="1"/>
</dbReference>
<dbReference type="InterPro" id="IPR030559">
    <property type="entry name" value="PolZ_Rev3"/>
</dbReference>
<keyword evidence="2 9" id="KW-0808">Transferase</keyword>
<dbReference type="GO" id="GO:0000724">
    <property type="term" value="P:double-strand break repair via homologous recombination"/>
    <property type="evidence" value="ECO:0007669"/>
    <property type="project" value="TreeGrafter"/>
</dbReference>
<feature type="domain" description="DNA polymerase zeta catalytic subunit N-terminal" evidence="14">
    <location>
        <begin position="25"/>
        <end position="79"/>
    </location>
</feature>
<sequence length="1681" mass="190154">MLEKEQEICDSERNYETTISDIKSEFSVRIVVCDYYLTRPVPGIDVIYSEFRGSDIKQVPILRVFGPTSEGLKACLHIHGVFPYFYIPCPTPNPEPQFLYQVAASLDKAINIALKQATSTNQHVYKITLVKGLPFYGFHDKVHLFLKVFLYNPGLIKKAVELCSNGAILGQALQPHEAHLNFTLQFFIDFNLFGMSNIDLQSVKFRKSGLSQNSDEPAGSYELGLKPESSCYYEADCSASHIINRQRIGKGDGIENPGLEEVWNQEKERRKQLNISISSKSLSQGRINNEETDTHNKFDQMMHNKITNLVDKPIEIKNEVNVELINYPAETAENSQFLNATDVSHHMEDSVTSFRNNTTLRRTSINSDNFDNTLVDEDIALNSSFSIRHSQILLDNDDLELVDMLQDLDEKPVEDDSVMGTPADAEEDHDSDNAEYSQIFNDDTILLNPSESLKEDIEGSQSWHDSFWDGASIPQLDGTCDDDHVKKVRKRKMRSLKLGLSRPKHKRKVELNVAKENKYDKTDTDVEEINVSRETIENISTSHIKRSCKKESQTFTDENINENTLEQYSAHEDGIENLVSKFSAKRAINVDAATLYDMKKEFEPVPGSSNMKICSPKLDELLNCTDTTINESSSEENKMGIESFYDKSILFDLSATEYESGKNYDEQSNLDEKDMKTEKLSIKSEVSSKLCNWDNVTLIPKIRAPTKQYIISTLETYKIPKNLNPRPYFSNHKDVGDKVEIGQMVLKLNSNLAQDQKPFEKVLDVTTVEEWRQLLFLQTNEMSEESSKPDALKVLLASNRRCILEPLKRPPLRSAVKQWIEEKDKPKIENIENVTDQKINCDGDELENSQAIGLNEINSSISLEATEKENTDLNNTLQITMQPDGAFLCFGSSNPNQENTLSNPTVETDFLTVMLIEIHTSVRGDFNPDPANDSIEAIFMTVTNDCPANHKLQQNITKIFVVQETKEPKFLDRCVFNFPVNYVNNESEILEKIIENIKIHDPDILCGYEIEMNSWGYFLERAQVLGLEIIKEISRITEKNRQKRYRNDENELEGRVIGRITFDVWRLLRHELALSSYSFENCMYAVLNERVPKYSYSQLAEWWNDESRILRWIPVEYYLTKLSGTVRMMAKLDMINRTSELARLFGLQWWEVLSRGSQFRVESLMLRAARPLNLVALSPTVKQRAGMRAPECLPLIFEPESRFYNDPVIVLDFQSLYPSMMIAYNYCFSTCIGRVQNINGDAPYEFGAWRLRIAQSKLEALVKNGLVHWSPVGVGFVKASVRRGVLPALLRRILAARQAVKAGMKLQTDENVKKAMHSRQLGLKLIANVTYGYTAANFSGRMPCVEVGDSVVSKGRETLERAIKLVNNSKWNAKVVYGDTDSMFVLVPGGSRAEAFEIGQQIADAVTADNPSPVVLKLEKVYQPCILQTKKRYVGYMYESPDQEKPVYEAKGIETVRRDGCPAGVKLLQRSLCELFETGDMSRVKKLVCGVLSNLTNGTLSPQELFFTREYHGPNGYRPGAAAPPNEIAKRLASRDRRAAPRTGERVAWQVCAGAPHAPLVRLARAPAELLRAAAPPHVPYYAARVLLPPLHRCLSLLGVDVFKWWQEVGWHREAQLERTGGGGGIARYMQRGRCAVCGARGSRSLCARCATRTRASAAAVASKLARAGDHAYGCDQVRSS</sequence>
<dbReference type="Gene3D" id="1.10.287.690">
    <property type="entry name" value="Helix hairpin bin"/>
    <property type="match status" value="1"/>
</dbReference>
<dbReference type="InterPro" id="IPR036397">
    <property type="entry name" value="RNaseH_sf"/>
</dbReference>
<dbReference type="FunFam" id="3.30.420.10:FF:000024">
    <property type="entry name" value="DNA polymerase zeta catalytic subunit"/>
    <property type="match status" value="1"/>
</dbReference>
<evidence type="ECO:0000259" key="12">
    <source>
        <dbReference type="Pfam" id="PF03104"/>
    </source>
</evidence>
<evidence type="ECO:0000256" key="10">
    <source>
        <dbReference type="SAM" id="MobiDB-lite"/>
    </source>
</evidence>
<evidence type="ECO:0000313" key="15">
    <source>
        <dbReference type="EMBL" id="CAH2105361.1"/>
    </source>
</evidence>
<organism evidence="15 16">
    <name type="scientific">Euphydryas editha</name>
    <name type="common">Edith's checkerspot</name>
    <dbReference type="NCBI Taxonomy" id="104508"/>
    <lineage>
        <taxon>Eukaryota</taxon>
        <taxon>Metazoa</taxon>
        <taxon>Ecdysozoa</taxon>
        <taxon>Arthropoda</taxon>
        <taxon>Hexapoda</taxon>
        <taxon>Insecta</taxon>
        <taxon>Pterygota</taxon>
        <taxon>Neoptera</taxon>
        <taxon>Endopterygota</taxon>
        <taxon>Lepidoptera</taxon>
        <taxon>Glossata</taxon>
        <taxon>Ditrysia</taxon>
        <taxon>Papilionoidea</taxon>
        <taxon>Nymphalidae</taxon>
        <taxon>Nymphalinae</taxon>
        <taxon>Euphydryas</taxon>
    </lineage>
</organism>
<dbReference type="SMART" id="SM00486">
    <property type="entry name" value="POLBc"/>
    <property type="match status" value="1"/>
</dbReference>
<evidence type="ECO:0000256" key="1">
    <source>
        <dbReference type="ARBA" id="ARBA00005755"/>
    </source>
</evidence>
<evidence type="ECO:0000256" key="4">
    <source>
        <dbReference type="ARBA" id="ARBA00022723"/>
    </source>
</evidence>
<feature type="domain" description="DNA-directed DNA polymerase family B exonuclease" evidence="12">
    <location>
        <begin position="900"/>
        <end position="1079"/>
    </location>
</feature>
<dbReference type="InterPro" id="IPR042087">
    <property type="entry name" value="DNA_pol_B_thumb"/>
</dbReference>
<dbReference type="PRINTS" id="PR00106">
    <property type="entry name" value="DNAPOLB"/>
</dbReference>
<dbReference type="PANTHER" id="PTHR45812:SF1">
    <property type="entry name" value="DNA POLYMERASE ZETA CATALYTIC SUBUNIT"/>
    <property type="match status" value="1"/>
</dbReference>
<dbReference type="PROSITE" id="PS00116">
    <property type="entry name" value="DNA_POLYMERASE_B"/>
    <property type="match status" value="1"/>
</dbReference>
<dbReference type="InterPro" id="IPR056447">
    <property type="entry name" value="REV3_N"/>
</dbReference>
<dbReference type="GO" id="GO:0046872">
    <property type="term" value="F:metal ion binding"/>
    <property type="evidence" value="ECO:0007669"/>
    <property type="project" value="UniProtKB-KW"/>
</dbReference>
<name>A0AAU9V571_EUPED</name>
<evidence type="ECO:0000259" key="14">
    <source>
        <dbReference type="Pfam" id="PF24065"/>
    </source>
</evidence>
<dbReference type="InterPro" id="IPR023211">
    <property type="entry name" value="DNA_pol_palm_dom_sf"/>
</dbReference>
<proteinExistence type="inferred from homology"/>
<dbReference type="SUPFAM" id="SSF56672">
    <property type="entry name" value="DNA/RNA polymerases"/>
    <property type="match status" value="1"/>
</dbReference>
<evidence type="ECO:0000256" key="3">
    <source>
        <dbReference type="ARBA" id="ARBA00022695"/>
    </source>
</evidence>
<evidence type="ECO:0000313" key="16">
    <source>
        <dbReference type="Proteomes" id="UP001153954"/>
    </source>
</evidence>
<evidence type="ECO:0000256" key="9">
    <source>
        <dbReference type="RuleBase" id="RU000442"/>
    </source>
</evidence>
<dbReference type="EMBL" id="CAKOGL010000028">
    <property type="protein sequence ID" value="CAH2105361.1"/>
    <property type="molecule type" value="Genomic_DNA"/>
</dbReference>
<comment type="similarity">
    <text evidence="1 9">Belongs to the DNA polymerase type-B family.</text>
</comment>
<protein>
    <recommendedName>
        <fullName evidence="9">DNA polymerase</fullName>
        <ecNumber evidence="9">2.7.7.7</ecNumber>
    </recommendedName>
</protein>
<dbReference type="GO" id="GO:0042276">
    <property type="term" value="P:error-prone translesion synthesis"/>
    <property type="evidence" value="ECO:0007669"/>
    <property type="project" value="TreeGrafter"/>
</dbReference>
<dbReference type="GO" id="GO:0000166">
    <property type="term" value="F:nucleotide binding"/>
    <property type="evidence" value="ECO:0007669"/>
    <property type="project" value="InterPro"/>
</dbReference>
<gene>
    <name evidence="15" type="ORF">EEDITHA_LOCUS19628</name>
</gene>
<dbReference type="Proteomes" id="UP001153954">
    <property type="component" value="Unassembled WGS sequence"/>
</dbReference>
<dbReference type="GO" id="GO:0005634">
    <property type="term" value="C:nucleus"/>
    <property type="evidence" value="ECO:0007669"/>
    <property type="project" value="TreeGrafter"/>
</dbReference>
<dbReference type="InterPro" id="IPR043502">
    <property type="entry name" value="DNA/RNA_pol_sf"/>
</dbReference>
<evidence type="ECO:0000256" key="5">
    <source>
        <dbReference type="ARBA" id="ARBA00022763"/>
    </source>
</evidence>
<dbReference type="InterPro" id="IPR006172">
    <property type="entry name" value="DNA-dir_DNA_pol_B"/>
</dbReference>
<dbReference type="InterPro" id="IPR006134">
    <property type="entry name" value="DNA-dir_DNA_pol_B_multi_dom"/>
</dbReference>
<keyword evidence="5" id="KW-0227">DNA damage</keyword>
<keyword evidence="9" id="KW-0235">DNA replication</keyword>
<dbReference type="Gene3D" id="1.10.132.60">
    <property type="entry name" value="DNA polymerase family B, C-terminal domain"/>
    <property type="match status" value="1"/>
</dbReference>
<evidence type="ECO:0000256" key="2">
    <source>
        <dbReference type="ARBA" id="ARBA00022679"/>
    </source>
</evidence>
<keyword evidence="4" id="KW-0479">Metal-binding</keyword>
<dbReference type="GO" id="GO:0006260">
    <property type="term" value="P:DNA replication"/>
    <property type="evidence" value="ECO:0007669"/>
    <property type="project" value="UniProtKB-KW"/>
</dbReference>
<evidence type="ECO:0000259" key="13">
    <source>
        <dbReference type="Pfam" id="PF24055"/>
    </source>
</evidence>
<dbReference type="InterPro" id="IPR056435">
    <property type="entry name" value="DPOD/Z_N"/>
</dbReference>
<evidence type="ECO:0000259" key="11">
    <source>
        <dbReference type="Pfam" id="PF00136"/>
    </source>
</evidence>
<dbReference type="Pfam" id="PF03104">
    <property type="entry name" value="DNA_pol_B_exo1"/>
    <property type="match status" value="1"/>
</dbReference>
<dbReference type="GO" id="GO:0003677">
    <property type="term" value="F:DNA binding"/>
    <property type="evidence" value="ECO:0007669"/>
    <property type="project" value="UniProtKB-KW"/>
</dbReference>